<dbReference type="GeneID" id="18825625"/>
<name>K5X9W6_AGABU</name>
<organism evidence="1 2">
    <name type="scientific">Agaricus bisporus var. burnettii (strain JB137-S8 / ATCC MYA-4627 / FGSC 10392)</name>
    <name type="common">White button mushroom</name>
    <dbReference type="NCBI Taxonomy" id="597362"/>
    <lineage>
        <taxon>Eukaryota</taxon>
        <taxon>Fungi</taxon>
        <taxon>Dikarya</taxon>
        <taxon>Basidiomycota</taxon>
        <taxon>Agaricomycotina</taxon>
        <taxon>Agaricomycetes</taxon>
        <taxon>Agaricomycetidae</taxon>
        <taxon>Agaricales</taxon>
        <taxon>Agaricineae</taxon>
        <taxon>Agaricaceae</taxon>
        <taxon>Agaricus</taxon>
    </lineage>
</organism>
<protein>
    <submittedName>
        <fullName evidence="1">Uncharacterized protein</fullName>
    </submittedName>
</protein>
<gene>
    <name evidence="1" type="ORF">AGABI1DRAFT_120062</name>
</gene>
<keyword evidence="2" id="KW-1185">Reference proteome</keyword>
<dbReference type="KEGG" id="abp:AGABI1DRAFT120062"/>
<reference evidence="2" key="1">
    <citation type="journal article" date="2012" name="Proc. Natl. Acad. Sci. U.S.A.">
        <title>Genome sequence of the button mushroom Agaricus bisporus reveals mechanisms governing adaptation to a humic-rich ecological niche.</title>
        <authorList>
            <person name="Morin E."/>
            <person name="Kohler A."/>
            <person name="Baker A.R."/>
            <person name="Foulongne-Oriol M."/>
            <person name="Lombard V."/>
            <person name="Nagy L.G."/>
            <person name="Ohm R.A."/>
            <person name="Patyshakuliyeva A."/>
            <person name="Brun A."/>
            <person name="Aerts A.L."/>
            <person name="Bailey A.M."/>
            <person name="Billette C."/>
            <person name="Coutinho P.M."/>
            <person name="Deakin G."/>
            <person name="Doddapaneni H."/>
            <person name="Floudas D."/>
            <person name="Grimwood J."/>
            <person name="Hilden K."/>
            <person name="Kuees U."/>
            <person name="LaButti K.M."/>
            <person name="Lapidus A."/>
            <person name="Lindquist E.A."/>
            <person name="Lucas S.M."/>
            <person name="Murat C."/>
            <person name="Riley R.W."/>
            <person name="Salamov A.A."/>
            <person name="Schmutz J."/>
            <person name="Subramanian V."/>
            <person name="Woesten H.A.B."/>
            <person name="Xu J."/>
            <person name="Eastwood D.C."/>
            <person name="Foster G.D."/>
            <person name="Sonnenberg A.S."/>
            <person name="Cullen D."/>
            <person name="de Vries R.P."/>
            <person name="Lundell T."/>
            <person name="Hibbett D.S."/>
            <person name="Henrissat B."/>
            <person name="Burton K.S."/>
            <person name="Kerrigan R.W."/>
            <person name="Challen M.P."/>
            <person name="Grigoriev I.V."/>
            <person name="Martin F."/>
        </authorList>
    </citation>
    <scope>NUCLEOTIDE SEQUENCE [LARGE SCALE GENOMIC DNA]</scope>
    <source>
        <strain evidence="2">JB137-S8 / ATCC MYA-4627 / FGSC 10392</strain>
    </source>
</reference>
<sequence>MFSKYLRSFEPGSDQPSVQRHLLNGEVFVSGQSIWIGGGRVLENQVLERQEQMEDVKQQTCLRPDGC</sequence>
<dbReference type="AlphaFoldDB" id="K5X9W6"/>
<proteinExistence type="predicted"/>
<dbReference type="EMBL" id="JH971389">
    <property type="protein sequence ID" value="EKM80028.1"/>
    <property type="molecule type" value="Genomic_DNA"/>
</dbReference>
<dbReference type="Proteomes" id="UP000008493">
    <property type="component" value="Unassembled WGS sequence"/>
</dbReference>
<accession>K5X9W6</accession>
<evidence type="ECO:0000313" key="2">
    <source>
        <dbReference type="Proteomes" id="UP000008493"/>
    </source>
</evidence>
<evidence type="ECO:0000313" key="1">
    <source>
        <dbReference type="EMBL" id="EKM80028.1"/>
    </source>
</evidence>
<dbReference type="InParanoid" id="K5X9W6"/>
<dbReference type="HOGENOM" id="CLU_2811781_0_0_1"/>
<dbReference type="RefSeq" id="XP_007329297.1">
    <property type="nucleotide sequence ID" value="XM_007329235.1"/>
</dbReference>